<organism evidence="2 3">
    <name type="scientific">Ajellomyces dermatitidis (strain ER-3 / ATCC MYA-2586)</name>
    <name type="common">Blastomyces dermatitidis</name>
    <dbReference type="NCBI Taxonomy" id="559297"/>
    <lineage>
        <taxon>Eukaryota</taxon>
        <taxon>Fungi</taxon>
        <taxon>Dikarya</taxon>
        <taxon>Ascomycota</taxon>
        <taxon>Pezizomycotina</taxon>
        <taxon>Eurotiomycetes</taxon>
        <taxon>Eurotiomycetidae</taxon>
        <taxon>Onygenales</taxon>
        <taxon>Ajellomycetaceae</taxon>
        <taxon>Blastomyces</taxon>
    </lineage>
</organism>
<evidence type="ECO:0000313" key="2">
    <source>
        <dbReference type="EMBL" id="EEQ91938.2"/>
    </source>
</evidence>
<reference evidence="3" key="1">
    <citation type="journal article" date="2015" name="PLoS Genet.">
        <title>The dynamic genome and transcriptome of the human fungal pathogen Blastomyces and close relative Emmonsia.</title>
        <authorList>
            <person name="Munoz J.F."/>
            <person name="Gauthier G.M."/>
            <person name="Desjardins C.A."/>
            <person name="Gallo J.E."/>
            <person name="Holder J."/>
            <person name="Sullivan T.D."/>
            <person name="Marty A.J."/>
            <person name="Carmen J.C."/>
            <person name="Chen Z."/>
            <person name="Ding L."/>
            <person name="Gujja S."/>
            <person name="Magrini V."/>
            <person name="Misas E."/>
            <person name="Mitreva M."/>
            <person name="Priest M."/>
            <person name="Saif S."/>
            <person name="Whiston E.A."/>
            <person name="Young S."/>
            <person name="Zeng Q."/>
            <person name="Goldman W.E."/>
            <person name="Mardis E.R."/>
            <person name="Taylor J.W."/>
            <person name="McEwen J.G."/>
            <person name="Clay O.K."/>
            <person name="Klein B.S."/>
            <person name="Cuomo C.A."/>
        </authorList>
    </citation>
    <scope>NUCLEOTIDE SEQUENCE [LARGE SCALE GENOMIC DNA]</scope>
    <source>
        <strain evidence="3">ER-3 / ATCC MYA-2586</strain>
    </source>
</reference>
<gene>
    <name evidence="2" type="ORF">BDCG_07058</name>
</gene>
<accession>A0ABP2F4P9</accession>
<protein>
    <submittedName>
        <fullName evidence="2">Uncharacterized protein</fullName>
    </submittedName>
</protein>
<dbReference type="EMBL" id="EQ999980">
    <property type="protein sequence ID" value="EEQ91938.2"/>
    <property type="molecule type" value="Genomic_DNA"/>
</dbReference>
<keyword evidence="1" id="KW-0175">Coiled coil</keyword>
<dbReference type="Proteomes" id="UP000002039">
    <property type="component" value="Unassembled WGS sequence"/>
</dbReference>
<dbReference type="RefSeq" id="XP_045278377.1">
    <property type="nucleotide sequence ID" value="XM_045422821.1"/>
</dbReference>
<evidence type="ECO:0000256" key="1">
    <source>
        <dbReference type="SAM" id="Coils"/>
    </source>
</evidence>
<keyword evidence="3" id="KW-1185">Reference proteome</keyword>
<sequence length="187" mass="21243">MKSITIALKVLNVIISVTEKAKIKIEKTKLNIERVKLEIEKKKVAAEKKKIMIKKTKLDIETIKLEVHHKLLRMIMYEIMKHVQRLTDYLDKNSVTVSDSSSSDKKFNNSNNSLLISLTDISATAVNSLLSFFFNLSTSVDSLTMSSTETLNILDKKFGDGVGDWHGGTTITRSYNKPTFFRYGTNY</sequence>
<feature type="coiled-coil region" evidence="1">
    <location>
        <begin position="18"/>
        <end position="47"/>
    </location>
</feature>
<name>A0ABP2F4P9_AJEDR</name>
<evidence type="ECO:0000313" key="3">
    <source>
        <dbReference type="Proteomes" id="UP000002039"/>
    </source>
</evidence>
<dbReference type="GeneID" id="69028848"/>
<proteinExistence type="predicted"/>